<name>A0A5J5EFQ4_9PEZI</name>
<dbReference type="InParanoid" id="A0A5J5EFQ4"/>
<evidence type="ECO:0000313" key="3">
    <source>
        <dbReference type="Proteomes" id="UP000326924"/>
    </source>
</evidence>
<dbReference type="AlphaFoldDB" id="A0A5J5EFQ4"/>
<sequence>MLAVPKNGKRRNEAFVAKRDAFAEGKGQEMAASVEGREMKNTAGFSDERDSSEGETTRNQVDAAFTGQKDVFQNKQARCDRMRTKKKAGCQAKEEEQASCRILDAWTVSKPDMIGSHLCIFLNGAVSVALSGGGGVYQCGGCSKLAQPFSSGERVPSSTILERSRGGP</sequence>
<accession>A0A5J5EFQ4</accession>
<dbReference type="EMBL" id="VXIS01000334">
    <property type="protein sequence ID" value="KAA8894522.1"/>
    <property type="molecule type" value="Genomic_DNA"/>
</dbReference>
<protein>
    <submittedName>
        <fullName evidence="2">Uncharacterized protein</fullName>
    </submittedName>
</protein>
<feature type="region of interest" description="Disordered" evidence="1">
    <location>
        <begin position="25"/>
        <end position="64"/>
    </location>
</feature>
<comment type="caution">
    <text evidence="2">The sequence shown here is derived from an EMBL/GenBank/DDBJ whole genome shotgun (WGS) entry which is preliminary data.</text>
</comment>
<evidence type="ECO:0000256" key="1">
    <source>
        <dbReference type="SAM" id="MobiDB-lite"/>
    </source>
</evidence>
<gene>
    <name evidence="2" type="ORF">FN846DRAFT_912831</name>
</gene>
<reference evidence="2 3" key="1">
    <citation type="submission" date="2019-09" db="EMBL/GenBank/DDBJ databases">
        <title>Draft genome of the ectomycorrhizal ascomycete Sphaerosporella brunnea.</title>
        <authorList>
            <consortium name="DOE Joint Genome Institute"/>
            <person name="Benucci G.M."/>
            <person name="Marozzi G."/>
            <person name="Antonielli L."/>
            <person name="Sanchez S."/>
            <person name="Marco P."/>
            <person name="Wang X."/>
            <person name="Falini L.B."/>
            <person name="Barry K."/>
            <person name="Haridas S."/>
            <person name="Lipzen A."/>
            <person name="Labutti K."/>
            <person name="Grigoriev I.V."/>
            <person name="Murat C."/>
            <person name="Martin F."/>
            <person name="Albertini E."/>
            <person name="Donnini D."/>
            <person name="Bonito G."/>
        </authorList>
    </citation>
    <scope>NUCLEOTIDE SEQUENCE [LARGE SCALE GENOMIC DNA]</scope>
    <source>
        <strain evidence="2 3">Sb_GMNB300</strain>
    </source>
</reference>
<keyword evidence="3" id="KW-1185">Reference proteome</keyword>
<organism evidence="2 3">
    <name type="scientific">Sphaerosporella brunnea</name>
    <dbReference type="NCBI Taxonomy" id="1250544"/>
    <lineage>
        <taxon>Eukaryota</taxon>
        <taxon>Fungi</taxon>
        <taxon>Dikarya</taxon>
        <taxon>Ascomycota</taxon>
        <taxon>Pezizomycotina</taxon>
        <taxon>Pezizomycetes</taxon>
        <taxon>Pezizales</taxon>
        <taxon>Pyronemataceae</taxon>
        <taxon>Sphaerosporella</taxon>
    </lineage>
</organism>
<evidence type="ECO:0000313" key="2">
    <source>
        <dbReference type="EMBL" id="KAA8894522.1"/>
    </source>
</evidence>
<feature type="compositionally biased region" description="Basic and acidic residues" evidence="1">
    <location>
        <begin position="35"/>
        <end position="56"/>
    </location>
</feature>
<dbReference type="Proteomes" id="UP000326924">
    <property type="component" value="Unassembled WGS sequence"/>
</dbReference>
<proteinExistence type="predicted"/>